<dbReference type="InterPro" id="IPR011990">
    <property type="entry name" value="TPR-like_helical_dom_sf"/>
</dbReference>
<dbReference type="Gene3D" id="1.25.40.10">
    <property type="entry name" value="Tetratricopeptide repeat domain"/>
    <property type="match status" value="1"/>
</dbReference>
<dbReference type="Proteomes" id="UP000236333">
    <property type="component" value="Unassembled WGS sequence"/>
</dbReference>
<dbReference type="OrthoDB" id="69928at2759"/>
<feature type="compositionally biased region" description="Low complexity" evidence="1">
    <location>
        <begin position="50"/>
        <end position="68"/>
    </location>
</feature>
<feature type="region of interest" description="Disordered" evidence="1">
    <location>
        <begin position="1"/>
        <end position="81"/>
    </location>
</feature>
<accession>A0A2J8AEP4</accession>
<dbReference type="EMBL" id="PGGS01000041">
    <property type="protein sequence ID" value="PNH10984.1"/>
    <property type="molecule type" value="Genomic_DNA"/>
</dbReference>
<dbReference type="GO" id="GO:0000184">
    <property type="term" value="P:nuclear-transcribed mRNA catabolic process, nonsense-mediated decay"/>
    <property type="evidence" value="ECO:0007669"/>
    <property type="project" value="TreeGrafter"/>
</dbReference>
<dbReference type="InterPro" id="IPR045153">
    <property type="entry name" value="Est1/Ebs1-like"/>
</dbReference>
<gene>
    <name evidence="3" type="ORF">TSOC_002230</name>
</gene>
<organism evidence="3 4">
    <name type="scientific">Tetrabaena socialis</name>
    <dbReference type="NCBI Taxonomy" id="47790"/>
    <lineage>
        <taxon>Eukaryota</taxon>
        <taxon>Viridiplantae</taxon>
        <taxon>Chlorophyta</taxon>
        <taxon>core chlorophytes</taxon>
        <taxon>Chlorophyceae</taxon>
        <taxon>CS clade</taxon>
        <taxon>Chlamydomonadales</taxon>
        <taxon>Tetrabaenaceae</taxon>
        <taxon>Tetrabaena</taxon>
    </lineage>
</organism>
<dbReference type="PANTHER" id="PTHR15696:SF0">
    <property type="entry name" value="TELOMERASE-BINDING PROTEIN EST1A"/>
    <property type="match status" value="1"/>
</dbReference>
<evidence type="ECO:0000256" key="1">
    <source>
        <dbReference type="SAM" id="MobiDB-lite"/>
    </source>
</evidence>
<proteinExistence type="predicted"/>
<dbReference type="InterPro" id="IPR019458">
    <property type="entry name" value="Est1-like_N"/>
</dbReference>
<dbReference type="GO" id="GO:0042162">
    <property type="term" value="F:telomeric DNA binding"/>
    <property type="evidence" value="ECO:0007669"/>
    <property type="project" value="TreeGrafter"/>
</dbReference>
<dbReference type="GO" id="GO:0070034">
    <property type="term" value="F:telomerase RNA binding"/>
    <property type="evidence" value="ECO:0007669"/>
    <property type="project" value="TreeGrafter"/>
</dbReference>
<sequence>MLRAPPSPTAAPLPAAGRPPPLTPYRGTAPPVSGSTGPGSAHPGPSASNPAAGRPGAVPGTGAAAAAAAGGGPFRGPAPPLWDQALEQEKRLRAELRKKSFWDPEVRRLRGALQGTYEALVFGHYEYSTAHEVEPSLWKAVFYRPIEEFRSRVRALEGLAKGAVAAVGGAGAAGAAPPPLSSPEEARAQLARTTGAYLRFLDEALAFYRKTVWKLQWVYGSVGALVDLDAALQNEIQECVPRASGARAADARQSVHRCLIYLGDLCRRATP</sequence>
<dbReference type="Pfam" id="PF10374">
    <property type="entry name" value="EST1"/>
    <property type="match status" value="1"/>
</dbReference>
<dbReference type="SUPFAM" id="SSF48452">
    <property type="entry name" value="TPR-like"/>
    <property type="match status" value="1"/>
</dbReference>
<dbReference type="PANTHER" id="PTHR15696">
    <property type="entry name" value="SMG-7 SUPPRESSOR WITH MORPHOLOGICAL EFFECT ON GENITALIA PROTEIN 7"/>
    <property type="match status" value="1"/>
</dbReference>
<name>A0A2J8AEP4_9CHLO</name>
<evidence type="ECO:0000259" key="2">
    <source>
        <dbReference type="Pfam" id="PF10374"/>
    </source>
</evidence>
<comment type="caution">
    <text evidence="3">The sequence shown here is derived from an EMBL/GenBank/DDBJ whole genome shotgun (WGS) entry which is preliminary data.</text>
</comment>
<protein>
    <recommendedName>
        <fullName evidence="2">Telomerase activating protein Est1-like N-terminal domain-containing protein</fullName>
    </recommendedName>
</protein>
<evidence type="ECO:0000313" key="3">
    <source>
        <dbReference type="EMBL" id="PNH10984.1"/>
    </source>
</evidence>
<dbReference type="GO" id="GO:0005697">
    <property type="term" value="C:telomerase holoenzyme complex"/>
    <property type="evidence" value="ECO:0007669"/>
    <property type="project" value="TreeGrafter"/>
</dbReference>
<keyword evidence="4" id="KW-1185">Reference proteome</keyword>
<reference evidence="3 4" key="1">
    <citation type="journal article" date="2017" name="Mol. Biol. Evol.">
        <title>The 4-celled Tetrabaena socialis nuclear genome reveals the essential components for genetic control of cell number at the origin of multicellularity in the volvocine lineage.</title>
        <authorList>
            <person name="Featherston J."/>
            <person name="Arakaki Y."/>
            <person name="Hanschen E.R."/>
            <person name="Ferris P.J."/>
            <person name="Michod R.E."/>
            <person name="Olson B.J.S.C."/>
            <person name="Nozaki H."/>
            <person name="Durand P.M."/>
        </authorList>
    </citation>
    <scope>NUCLEOTIDE SEQUENCE [LARGE SCALE GENOMIC DNA]</scope>
    <source>
        <strain evidence="3 4">NIES-571</strain>
    </source>
</reference>
<feature type="domain" description="Telomerase activating protein Est1-like N-terminal" evidence="2">
    <location>
        <begin position="133"/>
        <end position="267"/>
    </location>
</feature>
<feature type="compositionally biased region" description="Pro residues" evidence="1">
    <location>
        <begin position="1"/>
        <end position="23"/>
    </location>
</feature>
<dbReference type="AlphaFoldDB" id="A0A2J8AEP4"/>
<evidence type="ECO:0000313" key="4">
    <source>
        <dbReference type="Proteomes" id="UP000236333"/>
    </source>
</evidence>